<evidence type="ECO:0000313" key="1">
    <source>
        <dbReference type="EMBL" id="TQS05408.1"/>
    </source>
</evidence>
<dbReference type="Proteomes" id="UP000316541">
    <property type="component" value="Unassembled WGS sequence"/>
</dbReference>
<reference evidence="1 2" key="1">
    <citation type="submission" date="2019-07" db="EMBL/GenBank/DDBJ databases">
        <title>Microbispora hainanensis DSM 45428.</title>
        <authorList>
            <person name="Thawai C."/>
        </authorList>
    </citation>
    <scope>NUCLEOTIDE SEQUENCE [LARGE SCALE GENOMIC DNA]</scope>
    <source>
        <strain evidence="1 2">DSM 45428</strain>
    </source>
</reference>
<dbReference type="EMBL" id="VIRM01000123">
    <property type="protein sequence ID" value="TQS05408.1"/>
    <property type="molecule type" value="Genomic_DNA"/>
</dbReference>
<organism evidence="1 2">
    <name type="scientific">Microbispora hainanensis</name>
    <dbReference type="NCBI Taxonomy" id="568844"/>
    <lineage>
        <taxon>Bacteria</taxon>
        <taxon>Bacillati</taxon>
        <taxon>Actinomycetota</taxon>
        <taxon>Actinomycetes</taxon>
        <taxon>Streptosporangiales</taxon>
        <taxon>Streptosporangiaceae</taxon>
        <taxon>Microbispora</taxon>
    </lineage>
</organism>
<name>A0A544XLM2_9ACTN</name>
<sequence>MPVAKNTPPPANRRPRKPSDVLELIAACVGIHPAAEQRECEEIEWLESLPRAASIRVRRHTCDCQPVVYELCQAGGLMFVRRYDRSDGVLIEESEWLRPPAAEHLWTRILLGQAR</sequence>
<accession>A0A544XLM2</accession>
<proteinExistence type="predicted"/>
<comment type="caution">
    <text evidence="1">The sequence shown here is derived from an EMBL/GenBank/DDBJ whole genome shotgun (WGS) entry which is preliminary data.</text>
</comment>
<dbReference type="AlphaFoldDB" id="A0A544XLM2"/>
<evidence type="ECO:0000313" key="2">
    <source>
        <dbReference type="Proteomes" id="UP000316541"/>
    </source>
</evidence>
<gene>
    <name evidence="1" type="ORF">FLX08_39735</name>
</gene>
<protein>
    <submittedName>
        <fullName evidence="1">Uncharacterized protein</fullName>
    </submittedName>
</protein>